<evidence type="ECO:0008006" key="5">
    <source>
        <dbReference type="Google" id="ProtNLM"/>
    </source>
</evidence>
<sequence length="60" mass="7261">MFPIICLWMEIIKSYKTILQKFNITYTQYIAMLVLGQHDKIKFKNLGKKLYLDSEIYKKI</sequence>
<organism evidence="2 3">
    <name type="scientific">Clostridium butyricum</name>
    <dbReference type="NCBI Taxonomy" id="1492"/>
    <lineage>
        <taxon>Bacteria</taxon>
        <taxon>Bacillati</taxon>
        <taxon>Bacillota</taxon>
        <taxon>Clostridia</taxon>
        <taxon>Eubacteriales</taxon>
        <taxon>Clostridiaceae</taxon>
        <taxon>Clostridium</taxon>
    </lineage>
</organism>
<comment type="caution">
    <text evidence="2">The sequence shown here is derived from an EMBL/GenBank/DDBJ whole genome shotgun (WGS) entry which is preliminary data.</text>
</comment>
<dbReference type="EMBL" id="BKBC01000010">
    <property type="protein sequence ID" value="GEQ20591.1"/>
    <property type="molecule type" value="Genomic_DNA"/>
</dbReference>
<dbReference type="SUPFAM" id="SSF46785">
    <property type="entry name" value="Winged helix' DNA-binding domain"/>
    <property type="match status" value="1"/>
</dbReference>
<evidence type="ECO:0000313" key="4">
    <source>
        <dbReference type="Proteomes" id="UP000321089"/>
    </source>
</evidence>
<protein>
    <recommendedName>
        <fullName evidence="5">MarR family transcriptional regulator</fullName>
    </recommendedName>
</protein>
<reference evidence="2 3" key="1">
    <citation type="submission" date="2016-01" db="EMBL/GenBank/DDBJ databases">
        <title>Characterization of the Clostridium difficile lineages that are prevalent in Hong Kong and China.</title>
        <authorList>
            <person name="Kwok J.S.-L."/>
            <person name="Lam W.-Y."/>
            <person name="Ip M."/>
            <person name="Chan T.-F."/>
            <person name="Hawkey P.M."/>
            <person name="Tsui S.K.-W."/>
        </authorList>
    </citation>
    <scope>NUCLEOTIDE SEQUENCE [LARGE SCALE GENOMIC DNA]</scope>
    <source>
        <strain evidence="2 3">300064</strain>
    </source>
</reference>
<dbReference type="InterPro" id="IPR036390">
    <property type="entry name" value="WH_DNA-bd_sf"/>
</dbReference>
<evidence type="ECO:0000313" key="1">
    <source>
        <dbReference type="EMBL" id="GEQ20591.1"/>
    </source>
</evidence>
<evidence type="ECO:0000313" key="2">
    <source>
        <dbReference type="EMBL" id="PPV14462.1"/>
    </source>
</evidence>
<evidence type="ECO:0000313" key="3">
    <source>
        <dbReference type="Proteomes" id="UP000238081"/>
    </source>
</evidence>
<dbReference type="Proteomes" id="UP000238081">
    <property type="component" value="Unassembled WGS sequence"/>
</dbReference>
<gene>
    <name evidence="2" type="ORF">AWN73_13810</name>
    <name evidence="1" type="ORF">CBU02nite_10970</name>
</gene>
<dbReference type="AlphaFoldDB" id="A0A2S7F9W5"/>
<name>A0A2S7F9W5_CLOBU</name>
<dbReference type="Gene3D" id="1.10.10.10">
    <property type="entry name" value="Winged helix-like DNA-binding domain superfamily/Winged helix DNA-binding domain"/>
    <property type="match status" value="1"/>
</dbReference>
<dbReference type="Proteomes" id="UP000321089">
    <property type="component" value="Unassembled WGS sequence"/>
</dbReference>
<reference evidence="1 4" key="2">
    <citation type="submission" date="2019-07" db="EMBL/GenBank/DDBJ databases">
        <title>Whole genome shotgun sequence of Clostridium butyricum NBRC 3858.</title>
        <authorList>
            <person name="Hosoyama A."/>
            <person name="Uohara A."/>
            <person name="Ohji S."/>
            <person name="Ichikawa N."/>
        </authorList>
    </citation>
    <scope>NUCLEOTIDE SEQUENCE [LARGE SCALE GENOMIC DNA]</scope>
    <source>
        <strain evidence="1 4">NBRC 3858</strain>
    </source>
</reference>
<dbReference type="EMBL" id="LRDH01000108">
    <property type="protein sequence ID" value="PPV14462.1"/>
    <property type="molecule type" value="Genomic_DNA"/>
</dbReference>
<accession>A0A2S7F9W5</accession>
<dbReference type="InterPro" id="IPR036388">
    <property type="entry name" value="WH-like_DNA-bd_sf"/>
</dbReference>
<proteinExistence type="predicted"/>